<dbReference type="Proteomes" id="UP000215914">
    <property type="component" value="Unassembled WGS sequence"/>
</dbReference>
<proteinExistence type="predicted"/>
<evidence type="ECO:0000313" key="1">
    <source>
        <dbReference type="EMBL" id="KAF5794774.1"/>
    </source>
</evidence>
<reference evidence="1" key="1">
    <citation type="journal article" date="2017" name="Nature">
        <title>The sunflower genome provides insights into oil metabolism, flowering and Asterid evolution.</title>
        <authorList>
            <person name="Badouin H."/>
            <person name="Gouzy J."/>
            <person name="Grassa C.J."/>
            <person name="Murat F."/>
            <person name="Staton S.E."/>
            <person name="Cottret L."/>
            <person name="Lelandais-Briere C."/>
            <person name="Owens G.L."/>
            <person name="Carrere S."/>
            <person name="Mayjonade B."/>
            <person name="Legrand L."/>
            <person name="Gill N."/>
            <person name="Kane N.C."/>
            <person name="Bowers J.E."/>
            <person name="Hubner S."/>
            <person name="Bellec A."/>
            <person name="Berard A."/>
            <person name="Berges H."/>
            <person name="Blanchet N."/>
            <person name="Boniface M.C."/>
            <person name="Brunel D."/>
            <person name="Catrice O."/>
            <person name="Chaidir N."/>
            <person name="Claudel C."/>
            <person name="Donnadieu C."/>
            <person name="Faraut T."/>
            <person name="Fievet G."/>
            <person name="Helmstetter N."/>
            <person name="King M."/>
            <person name="Knapp S.J."/>
            <person name="Lai Z."/>
            <person name="Le Paslier M.C."/>
            <person name="Lippi Y."/>
            <person name="Lorenzon L."/>
            <person name="Mandel J.R."/>
            <person name="Marage G."/>
            <person name="Marchand G."/>
            <person name="Marquand E."/>
            <person name="Bret-Mestries E."/>
            <person name="Morien E."/>
            <person name="Nambeesan S."/>
            <person name="Nguyen T."/>
            <person name="Pegot-Espagnet P."/>
            <person name="Pouilly N."/>
            <person name="Raftis F."/>
            <person name="Sallet E."/>
            <person name="Schiex T."/>
            <person name="Thomas J."/>
            <person name="Vandecasteele C."/>
            <person name="Vares D."/>
            <person name="Vear F."/>
            <person name="Vautrin S."/>
            <person name="Crespi M."/>
            <person name="Mangin B."/>
            <person name="Burke J.M."/>
            <person name="Salse J."/>
            <person name="Munos S."/>
            <person name="Vincourt P."/>
            <person name="Rieseberg L.H."/>
            <person name="Langlade N.B."/>
        </authorList>
    </citation>
    <scope>NUCLEOTIDE SEQUENCE</scope>
    <source>
        <tissue evidence="1">Leaves</tissue>
    </source>
</reference>
<dbReference type="Gramene" id="mRNA:HanXRQr2_Chr08g0331911">
    <property type="protein sequence ID" value="CDS:HanXRQr2_Chr08g0331911.1"/>
    <property type="gene ID" value="HanXRQr2_Chr08g0331911"/>
</dbReference>
<name>A0A9K3IEN7_HELAN</name>
<organism evidence="1 2">
    <name type="scientific">Helianthus annuus</name>
    <name type="common">Common sunflower</name>
    <dbReference type="NCBI Taxonomy" id="4232"/>
    <lineage>
        <taxon>Eukaryota</taxon>
        <taxon>Viridiplantae</taxon>
        <taxon>Streptophyta</taxon>
        <taxon>Embryophyta</taxon>
        <taxon>Tracheophyta</taxon>
        <taxon>Spermatophyta</taxon>
        <taxon>Magnoliopsida</taxon>
        <taxon>eudicotyledons</taxon>
        <taxon>Gunneridae</taxon>
        <taxon>Pentapetalae</taxon>
        <taxon>asterids</taxon>
        <taxon>campanulids</taxon>
        <taxon>Asterales</taxon>
        <taxon>Asteraceae</taxon>
        <taxon>Asteroideae</taxon>
        <taxon>Heliantheae alliance</taxon>
        <taxon>Heliantheae</taxon>
        <taxon>Helianthus</taxon>
    </lineage>
</organism>
<evidence type="ECO:0000313" key="2">
    <source>
        <dbReference type="Proteomes" id="UP000215914"/>
    </source>
</evidence>
<reference evidence="1" key="2">
    <citation type="submission" date="2020-06" db="EMBL/GenBank/DDBJ databases">
        <title>Helianthus annuus Genome sequencing and assembly Release 2.</title>
        <authorList>
            <person name="Gouzy J."/>
            <person name="Langlade N."/>
            <person name="Munos S."/>
        </authorList>
    </citation>
    <scope>NUCLEOTIDE SEQUENCE</scope>
    <source>
        <tissue evidence="1">Leaves</tissue>
    </source>
</reference>
<dbReference type="AlphaFoldDB" id="A0A9K3IEN7"/>
<keyword evidence="2" id="KW-1185">Reference proteome</keyword>
<sequence>MTTVTIGVNGNEDDRLLRFRLYGYFVIKLSLSWLSWCFAACKATAGGGDDLLQSNI</sequence>
<protein>
    <submittedName>
        <fullName evidence="1">Uncharacterized protein</fullName>
    </submittedName>
</protein>
<dbReference type="EMBL" id="MNCJ02000323">
    <property type="protein sequence ID" value="KAF5794774.1"/>
    <property type="molecule type" value="Genomic_DNA"/>
</dbReference>
<gene>
    <name evidence="1" type="ORF">HanXRQr2_Chr08g0331911</name>
</gene>
<accession>A0A9K3IEN7</accession>
<comment type="caution">
    <text evidence="1">The sequence shown here is derived from an EMBL/GenBank/DDBJ whole genome shotgun (WGS) entry which is preliminary data.</text>
</comment>